<comment type="subcellular location">
    <subcellularLocation>
        <location evidence="1">Secreted</location>
    </subcellularLocation>
</comment>
<dbReference type="Pfam" id="PF17210">
    <property type="entry name" value="SdrD_B"/>
    <property type="match status" value="1"/>
</dbReference>
<comment type="caution">
    <text evidence="5">The sequence shown here is derived from an EMBL/GenBank/DDBJ whole genome shotgun (WGS) entry which is preliminary data.</text>
</comment>
<dbReference type="GO" id="GO:0005576">
    <property type="term" value="C:extracellular region"/>
    <property type="evidence" value="ECO:0007669"/>
    <property type="project" value="UniProtKB-SubCell"/>
</dbReference>
<sequence length="352" mass="40609">MNMKYIKQEHISVLKDTTDQLIDKNLISDGIVYGRIIDEENNPINKSKVVLYRITDEEDFIPIKSTTTNETGVYLFGNLSKGTYKIKATKNEKIAIHDMIEDAKKEKIDTKEKKESRIYKDEILKIYDVTLKYSSIVRNYEAKDAMLSNGMKLEFNKKYTSCIGGIVNNSVTFRVNVPMEGTYNMLIKYISIDKDRAFKVDINGLKLGEYIGEQTCIIPRSNEMLTIMVNLNKGENSIKFYNDNGFTCGPNIGGISLTKEPYFKVYSLEDKNKKDNANITLNAEVPRKQEYEFIIKYVSNKNIKFNIDVDEISMENEYEFDATKSLNIEDAKYKQVKLPLEKGQNMIKIYNV</sequence>
<dbReference type="EMBL" id="ACSJ01000006">
    <property type="protein sequence ID" value="EES91954.1"/>
    <property type="molecule type" value="Genomic_DNA"/>
</dbReference>
<dbReference type="InterPro" id="IPR008979">
    <property type="entry name" value="Galactose-bd-like_sf"/>
</dbReference>
<dbReference type="AlphaFoldDB" id="A0A9P2G8N6"/>
<protein>
    <recommendedName>
        <fullName evidence="4">SD-repeat containing protein B domain-containing protein</fullName>
    </recommendedName>
</protein>
<keyword evidence="3" id="KW-0732">Signal</keyword>
<keyword evidence="2" id="KW-0964">Secreted</keyword>
<organism evidence="5 6">
    <name type="scientific">Clostridium botulinum D str. 1873</name>
    <dbReference type="NCBI Taxonomy" id="592027"/>
    <lineage>
        <taxon>Bacteria</taxon>
        <taxon>Bacillati</taxon>
        <taxon>Bacillota</taxon>
        <taxon>Clostridia</taxon>
        <taxon>Eubacteriales</taxon>
        <taxon>Clostridiaceae</taxon>
        <taxon>Clostridium</taxon>
    </lineage>
</organism>
<name>A0A9P2G8N6_CLOBO</name>
<dbReference type="SUPFAM" id="SSF49785">
    <property type="entry name" value="Galactose-binding domain-like"/>
    <property type="match status" value="1"/>
</dbReference>
<evidence type="ECO:0000256" key="3">
    <source>
        <dbReference type="ARBA" id="ARBA00022729"/>
    </source>
</evidence>
<dbReference type="SUPFAM" id="SSF49478">
    <property type="entry name" value="Cna protein B-type domain"/>
    <property type="match status" value="1"/>
</dbReference>
<dbReference type="InterPro" id="IPR013783">
    <property type="entry name" value="Ig-like_fold"/>
</dbReference>
<dbReference type="Gene3D" id="2.60.40.10">
    <property type="entry name" value="Immunoglobulins"/>
    <property type="match status" value="1"/>
</dbReference>
<dbReference type="Proteomes" id="UP000006160">
    <property type="component" value="Unassembled WGS sequence"/>
</dbReference>
<dbReference type="Gene3D" id="2.60.120.260">
    <property type="entry name" value="Galactose-binding domain-like"/>
    <property type="match status" value="2"/>
</dbReference>
<proteinExistence type="predicted"/>
<evidence type="ECO:0000259" key="4">
    <source>
        <dbReference type="Pfam" id="PF17210"/>
    </source>
</evidence>
<evidence type="ECO:0000313" key="5">
    <source>
        <dbReference type="EMBL" id="EES91954.1"/>
    </source>
</evidence>
<accession>A0A9P2G8N6</accession>
<feature type="domain" description="SD-repeat containing protein B" evidence="4">
    <location>
        <begin position="37"/>
        <end position="113"/>
    </location>
</feature>
<evidence type="ECO:0000256" key="1">
    <source>
        <dbReference type="ARBA" id="ARBA00004613"/>
    </source>
</evidence>
<reference evidence="5 6" key="1">
    <citation type="submission" date="2009-10" db="EMBL/GenBank/DDBJ databases">
        <authorList>
            <person name="Shrivastava S."/>
            <person name="Brinkac L.B."/>
            <person name="Brown J.L."/>
            <person name="Bruce D.B."/>
            <person name="Detter C."/>
            <person name="Green L.D."/>
            <person name="Munk C.A."/>
            <person name="Rogers Y.C."/>
            <person name="Tapia R."/>
            <person name="Saunders E.S."/>
            <person name="Sims D.R."/>
            <person name="Smith L.A."/>
            <person name="Smith T.J."/>
            <person name="Sutton G."/>
            <person name="Brettin T."/>
        </authorList>
    </citation>
    <scope>NUCLEOTIDE SEQUENCE [LARGE SCALE GENOMIC DNA]</scope>
    <source>
        <strain evidence="6">D str. 1873</strain>
    </source>
</reference>
<evidence type="ECO:0000313" key="6">
    <source>
        <dbReference type="Proteomes" id="UP000006160"/>
    </source>
</evidence>
<dbReference type="InterPro" id="IPR033764">
    <property type="entry name" value="Sdr_B"/>
</dbReference>
<gene>
    <name evidence="5" type="ORF">CLG_B2081</name>
</gene>
<evidence type="ECO:0000256" key="2">
    <source>
        <dbReference type="ARBA" id="ARBA00022525"/>
    </source>
</evidence>